<comment type="caution">
    <text evidence="9">The sequence shown here is derived from an EMBL/GenBank/DDBJ whole genome shotgun (WGS) entry which is preliminary data.</text>
</comment>
<dbReference type="Pfam" id="PF13639">
    <property type="entry name" value="zf-RING_2"/>
    <property type="match status" value="1"/>
</dbReference>
<feature type="region of interest" description="Disordered" evidence="6">
    <location>
        <begin position="182"/>
        <end position="210"/>
    </location>
</feature>
<keyword evidence="5" id="KW-0175">Coiled coil</keyword>
<reference evidence="9 10" key="1">
    <citation type="journal article" date="2020" name="J. Phycol.">
        <title>Comparative genome analysis reveals Cyanidiococcus gen. nov., a new extremophilic red algal genus sister to Cyanidioschyzon (Cyanidioschyzonaceae, Rhodophyta).</title>
        <authorList>
            <person name="Liu S.-L."/>
            <person name="Chiang Y.-R."/>
            <person name="Yoon H.S."/>
            <person name="Fu H.-Y."/>
        </authorList>
    </citation>
    <scope>NUCLEOTIDE SEQUENCE [LARGE SCALE GENOMIC DNA]</scope>
    <source>
        <strain evidence="9 10">THAL066</strain>
    </source>
</reference>
<proteinExistence type="predicted"/>
<dbReference type="InterPro" id="IPR001841">
    <property type="entry name" value="Znf_RING"/>
</dbReference>
<evidence type="ECO:0000256" key="6">
    <source>
        <dbReference type="SAM" id="MobiDB-lite"/>
    </source>
</evidence>
<feature type="region of interest" description="Disordered" evidence="6">
    <location>
        <begin position="403"/>
        <end position="425"/>
    </location>
</feature>
<dbReference type="AlphaFoldDB" id="A0A7J7IGV2"/>
<dbReference type="PROSITE" id="PS50271">
    <property type="entry name" value="ZF_UBP"/>
    <property type="match status" value="1"/>
</dbReference>
<dbReference type="Pfam" id="PF02148">
    <property type="entry name" value="zf-UBP"/>
    <property type="match status" value="1"/>
</dbReference>
<evidence type="ECO:0008006" key="11">
    <source>
        <dbReference type="Google" id="ProtNLM"/>
    </source>
</evidence>
<dbReference type="InterPro" id="IPR013083">
    <property type="entry name" value="Znf_RING/FYVE/PHD"/>
</dbReference>
<feature type="domain" description="RING-type" evidence="7">
    <location>
        <begin position="430"/>
        <end position="468"/>
    </location>
</feature>
<name>A0A7J7IGV2_9RHOD</name>
<dbReference type="SMART" id="SM00184">
    <property type="entry name" value="RING"/>
    <property type="match status" value="1"/>
</dbReference>
<accession>A0A7J7IGV2</accession>
<feature type="coiled-coil region" evidence="5">
    <location>
        <begin position="681"/>
        <end position="715"/>
    </location>
</feature>
<feature type="region of interest" description="Disordered" evidence="6">
    <location>
        <begin position="58"/>
        <end position="102"/>
    </location>
</feature>
<evidence type="ECO:0000256" key="1">
    <source>
        <dbReference type="ARBA" id="ARBA00022723"/>
    </source>
</evidence>
<dbReference type="GO" id="GO:0016567">
    <property type="term" value="P:protein ubiquitination"/>
    <property type="evidence" value="ECO:0007669"/>
    <property type="project" value="TreeGrafter"/>
</dbReference>
<dbReference type="PANTHER" id="PTHR24007:SF7">
    <property type="entry name" value="BRCA1-ASSOCIATED PROTEIN"/>
    <property type="match status" value="1"/>
</dbReference>
<dbReference type="GO" id="GO:0005737">
    <property type="term" value="C:cytoplasm"/>
    <property type="evidence" value="ECO:0007669"/>
    <property type="project" value="TreeGrafter"/>
</dbReference>
<dbReference type="SMART" id="SM00290">
    <property type="entry name" value="ZnF_UBP"/>
    <property type="match status" value="1"/>
</dbReference>
<keyword evidence="1" id="KW-0479">Metal-binding</keyword>
<dbReference type="GO" id="GO:0007265">
    <property type="term" value="P:Ras protein signal transduction"/>
    <property type="evidence" value="ECO:0007669"/>
    <property type="project" value="TreeGrafter"/>
</dbReference>
<evidence type="ECO:0000256" key="5">
    <source>
        <dbReference type="SAM" id="Coils"/>
    </source>
</evidence>
<dbReference type="GO" id="GO:0008270">
    <property type="term" value="F:zinc ion binding"/>
    <property type="evidence" value="ECO:0007669"/>
    <property type="project" value="UniProtKB-KW"/>
</dbReference>
<feature type="domain" description="UBP-type" evidence="8">
    <location>
        <begin position="465"/>
        <end position="557"/>
    </location>
</feature>
<dbReference type="InterPro" id="IPR047243">
    <property type="entry name" value="RING-H2_BRAP2"/>
</dbReference>
<dbReference type="InterPro" id="IPR011422">
    <property type="entry name" value="BRAP2/ETP1_RRM"/>
</dbReference>
<dbReference type="SUPFAM" id="SSF57850">
    <property type="entry name" value="RING/U-box"/>
    <property type="match status" value="2"/>
</dbReference>
<evidence type="ECO:0000256" key="4">
    <source>
        <dbReference type="PROSITE-ProRule" id="PRU00502"/>
    </source>
</evidence>
<evidence type="ECO:0000259" key="7">
    <source>
        <dbReference type="PROSITE" id="PS50089"/>
    </source>
</evidence>
<evidence type="ECO:0000256" key="3">
    <source>
        <dbReference type="ARBA" id="ARBA00022833"/>
    </source>
</evidence>
<organism evidence="9 10">
    <name type="scientific">Cyanidiococcus yangmingshanensis</name>
    <dbReference type="NCBI Taxonomy" id="2690220"/>
    <lineage>
        <taxon>Eukaryota</taxon>
        <taxon>Rhodophyta</taxon>
        <taxon>Bangiophyceae</taxon>
        <taxon>Cyanidiales</taxon>
        <taxon>Cyanidiaceae</taxon>
        <taxon>Cyanidiococcus</taxon>
    </lineage>
</organism>
<dbReference type="CDD" id="cd16457">
    <property type="entry name" value="RING-H2_BRAP2"/>
    <property type="match status" value="1"/>
</dbReference>
<evidence type="ECO:0000256" key="2">
    <source>
        <dbReference type="ARBA" id="ARBA00022771"/>
    </source>
</evidence>
<gene>
    <name evidence="9" type="ORF">F1559_000012</name>
</gene>
<keyword evidence="2 4" id="KW-0863">Zinc-finger</keyword>
<feature type="compositionally biased region" description="Polar residues" evidence="6">
    <location>
        <begin position="228"/>
        <end position="241"/>
    </location>
</feature>
<feature type="region of interest" description="Disordered" evidence="6">
    <location>
        <begin position="228"/>
        <end position="252"/>
    </location>
</feature>
<sequence>MAANLEASHTATPVLLEGICCTYGVLGFCYRMILLFVEVPVKEGDRLPLFLRTVQKSRSEMEEKPVERGVDSVSLPQGPASREEDDLAARSSNARRETLEKEGTLQLDGRTAWVTTNDNEKLLEVSIESGGSNQAPGGPLRYQSEPSLSEPERYATLLNFRAGNPSIPSDIIVGRIHLLVSRRQPKEDTSEERTNPFQMEPPIALSRESTDTSLGDCIAQSILSTKQSQQRIVGESDNQVKNDPGPAGQSLDRSISMEHQASISDKVLSAPSAPTRGGSCSDFAQRHAKASRLFSGTTLLCMLAVPTYMCAADLAQFVAPFAGRIRRIRIVWDATRPNAYMVLLRFHTPDDAVLFGMEYDEKRFSEALGEERCRVLPVDRVEYCCAAEQRSRMVASLVVPPEHDSGDFVERGEPSSKEEDSGHLEEWPNCPVCLDRLDLESIMTGLCNHSLHTGCLARWSDPSCPVCRFVAIATPPVETACEVCHVQKQLWICLVCGHVGCGRYVQHHALAHYRSTHHVFCMEIQSGRVWDYSSDSYVHRVLLNEPDGKHAVLETSSKSEASSSVATAGLGRSSMRSAAVGSSSRNLMEHDEERTQLFAATVASKVDSLSQEYELLLFSQLESQRIWFEAKTAELEDTWSKRVRELEQQLQIYRKSGHSSVDDQHRTDLSKTNVGMLRELNERLLRDASVWREQVERLQRERDELAEQVNDLLQHIEACAKISTKSSAGVSVRVEARRSRRRPKP</sequence>
<dbReference type="GO" id="GO:0061630">
    <property type="term" value="F:ubiquitin protein ligase activity"/>
    <property type="evidence" value="ECO:0007669"/>
    <property type="project" value="TreeGrafter"/>
</dbReference>
<dbReference type="Proteomes" id="UP000530660">
    <property type="component" value="Unassembled WGS sequence"/>
</dbReference>
<dbReference type="PROSITE" id="PS50089">
    <property type="entry name" value="ZF_RING_2"/>
    <property type="match status" value="1"/>
</dbReference>
<dbReference type="InterPro" id="IPR001607">
    <property type="entry name" value="Znf_UBP"/>
</dbReference>
<dbReference type="Pfam" id="PF07576">
    <property type="entry name" value="BRAP2"/>
    <property type="match status" value="1"/>
</dbReference>
<feature type="region of interest" description="Disordered" evidence="6">
    <location>
        <begin position="725"/>
        <end position="745"/>
    </location>
</feature>
<evidence type="ECO:0000313" key="10">
    <source>
        <dbReference type="Proteomes" id="UP000530660"/>
    </source>
</evidence>
<feature type="compositionally biased region" description="Basic and acidic residues" evidence="6">
    <location>
        <begin position="184"/>
        <end position="194"/>
    </location>
</feature>
<protein>
    <recommendedName>
        <fullName evidence="11">BRCA1-associated protein</fullName>
    </recommendedName>
</protein>
<evidence type="ECO:0000259" key="8">
    <source>
        <dbReference type="PROSITE" id="PS50271"/>
    </source>
</evidence>
<keyword evidence="10" id="KW-1185">Reference proteome</keyword>
<dbReference type="OrthoDB" id="5887at2759"/>
<evidence type="ECO:0000313" key="9">
    <source>
        <dbReference type="EMBL" id="KAF6002325.1"/>
    </source>
</evidence>
<dbReference type="PANTHER" id="PTHR24007">
    <property type="entry name" value="BRCA1-ASSOCIATED PROTEIN"/>
    <property type="match status" value="1"/>
</dbReference>
<feature type="region of interest" description="Disordered" evidence="6">
    <location>
        <begin position="129"/>
        <end position="148"/>
    </location>
</feature>
<dbReference type="EMBL" id="VWRR01000010">
    <property type="protein sequence ID" value="KAF6002325.1"/>
    <property type="molecule type" value="Genomic_DNA"/>
</dbReference>
<dbReference type="Gene3D" id="3.30.40.10">
    <property type="entry name" value="Zinc/RING finger domain, C3HC4 (zinc finger)"/>
    <property type="match status" value="2"/>
</dbReference>
<feature type="compositionally biased region" description="Basic and acidic residues" evidence="6">
    <location>
        <begin position="58"/>
        <end position="70"/>
    </location>
</feature>
<keyword evidence="3" id="KW-0862">Zinc</keyword>